<gene>
    <name evidence="3" type="ORF">BWK72_14340</name>
</gene>
<dbReference type="CDD" id="cd02440">
    <property type="entry name" value="AdoMet_MTases"/>
    <property type="match status" value="1"/>
</dbReference>
<name>A0A1W9KS01_9BURK</name>
<dbReference type="Pfam" id="PF13649">
    <property type="entry name" value="Methyltransf_25"/>
    <property type="match status" value="1"/>
</dbReference>
<keyword evidence="3" id="KW-0489">Methyltransferase</keyword>
<evidence type="ECO:0000259" key="2">
    <source>
        <dbReference type="Pfam" id="PF13649"/>
    </source>
</evidence>
<dbReference type="AlphaFoldDB" id="A0A1W9KS01"/>
<dbReference type="PANTHER" id="PTHR43861">
    <property type="entry name" value="TRANS-ACONITATE 2-METHYLTRANSFERASE-RELATED"/>
    <property type="match status" value="1"/>
</dbReference>
<evidence type="ECO:0000313" key="3">
    <source>
        <dbReference type="EMBL" id="OQW87141.1"/>
    </source>
</evidence>
<organism evidence="3 4">
    <name type="scientific">Rhodoferax ferrireducens</name>
    <dbReference type="NCBI Taxonomy" id="192843"/>
    <lineage>
        <taxon>Bacteria</taxon>
        <taxon>Pseudomonadati</taxon>
        <taxon>Pseudomonadota</taxon>
        <taxon>Betaproteobacteria</taxon>
        <taxon>Burkholderiales</taxon>
        <taxon>Comamonadaceae</taxon>
        <taxon>Rhodoferax</taxon>
    </lineage>
</organism>
<dbReference type="EMBL" id="MTEI01000010">
    <property type="protein sequence ID" value="OQW87141.1"/>
    <property type="molecule type" value="Genomic_DNA"/>
</dbReference>
<feature type="domain" description="Methyltransferase" evidence="2">
    <location>
        <begin position="39"/>
        <end position="132"/>
    </location>
</feature>
<reference evidence="3 4" key="1">
    <citation type="submission" date="2017-01" db="EMBL/GenBank/DDBJ databases">
        <title>Novel large sulfur bacteria in the metagenomes of groundwater-fed chemosynthetic microbial mats in the Lake Huron basin.</title>
        <authorList>
            <person name="Sharrar A.M."/>
            <person name="Flood B.E."/>
            <person name="Bailey J.V."/>
            <person name="Jones D.S."/>
            <person name="Biddanda B."/>
            <person name="Ruberg S.A."/>
            <person name="Marcus D.N."/>
            <person name="Dick G.J."/>
        </authorList>
    </citation>
    <scope>NUCLEOTIDE SEQUENCE [LARGE SCALE GENOMIC DNA]</scope>
    <source>
        <strain evidence="3">A7</strain>
    </source>
</reference>
<keyword evidence="1 3" id="KW-0808">Transferase</keyword>
<sequence length="210" mass="22996">MALAQYRLRARFYDAELAAFEPVRLRSVGCLQLQPGNTVLDVGCGTGLSLELLHKGVGPQGQIVGIEQSPEMFDLARRRVARHKWRNVTLLNAPVASATIACQADAALFHFTHDILRHPDEVRHVVGHLKPGAHVAAAGLHWGAPWDWPTNWLVWMAAMYSTTSLEGLAQPWSHLLQHLGAVQLVPSPIHGVFIVCGKVLSTGSEVVHHV</sequence>
<evidence type="ECO:0000256" key="1">
    <source>
        <dbReference type="ARBA" id="ARBA00022679"/>
    </source>
</evidence>
<dbReference type="Gene3D" id="3.40.50.150">
    <property type="entry name" value="Vaccinia Virus protein VP39"/>
    <property type="match status" value="1"/>
</dbReference>
<protein>
    <submittedName>
        <fullName evidence="3">Methyltransferase type 11</fullName>
    </submittedName>
</protein>
<dbReference type="InterPro" id="IPR029063">
    <property type="entry name" value="SAM-dependent_MTases_sf"/>
</dbReference>
<dbReference type="GO" id="GO:0032259">
    <property type="term" value="P:methylation"/>
    <property type="evidence" value="ECO:0007669"/>
    <property type="project" value="UniProtKB-KW"/>
</dbReference>
<accession>A0A1W9KS01</accession>
<dbReference type="GO" id="GO:0008168">
    <property type="term" value="F:methyltransferase activity"/>
    <property type="evidence" value="ECO:0007669"/>
    <property type="project" value="UniProtKB-KW"/>
</dbReference>
<dbReference type="InterPro" id="IPR041698">
    <property type="entry name" value="Methyltransf_25"/>
</dbReference>
<comment type="caution">
    <text evidence="3">The sequence shown here is derived from an EMBL/GenBank/DDBJ whole genome shotgun (WGS) entry which is preliminary data.</text>
</comment>
<proteinExistence type="predicted"/>
<evidence type="ECO:0000313" key="4">
    <source>
        <dbReference type="Proteomes" id="UP000192505"/>
    </source>
</evidence>
<dbReference type="Proteomes" id="UP000192505">
    <property type="component" value="Unassembled WGS sequence"/>
</dbReference>
<dbReference type="SUPFAM" id="SSF53335">
    <property type="entry name" value="S-adenosyl-L-methionine-dependent methyltransferases"/>
    <property type="match status" value="1"/>
</dbReference>